<dbReference type="GO" id="GO:0016034">
    <property type="term" value="F:maleylacetoacetate isomerase activity"/>
    <property type="evidence" value="ECO:0007669"/>
    <property type="project" value="UniProtKB-EC"/>
</dbReference>
<dbReference type="InterPro" id="IPR036282">
    <property type="entry name" value="Glutathione-S-Trfase_C_sf"/>
</dbReference>
<dbReference type="InterPro" id="IPR005955">
    <property type="entry name" value="GST_Zeta"/>
</dbReference>
<dbReference type="InterPro" id="IPR040079">
    <property type="entry name" value="Glutathione_S-Trfase"/>
</dbReference>
<dbReference type="PANTHER" id="PTHR42673">
    <property type="entry name" value="MALEYLACETOACETATE ISOMERASE"/>
    <property type="match status" value="1"/>
</dbReference>
<dbReference type="NCBIfam" id="TIGR01262">
    <property type="entry name" value="maiA"/>
    <property type="match status" value="1"/>
</dbReference>
<dbReference type="RefSeq" id="WP_191311211.1">
    <property type="nucleotide sequence ID" value="NZ_BNCL01000012.1"/>
</dbReference>
<organism evidence="4 5">
    <name type="scientific">Paracoccus aerius</name>
    <dbReference type="NCBI Taxonomy" id="1915382"/>
    <lineage>
        <taxon>Bacteria</taxon>
        <taxon>Pseudomonadati</taxon>
        <taxon>Pseudomonadota</taxon>
        <taxon>Alphaproteobacteria</taxon>
        <taxon>Rhodobacterales</taxon>
        <taxon>Paracoccaceae</taxon>
        <taxon>Paracoccus</taxon>
    </lineage>
</organism>
<name>A0ABS1S5C1_9RHOB</name>
<dbReference type="Pfam" id="PF02798">
    <property type="entry name" value="GST_N"/>
    <property type="match status" value="1"/>
</dbReference>
<protein>
    <submittedName>
        <fullName evidence="4">Maleylacetoacetate isomerase</fullName>
        <ecNumber evidence="4">5.2.1.2</ecNumber>
    </submittedName>
</protein>
<dbReference type="SUPFAM" id="SSF47616">
    <property type="entry name" value="GST C-terminal domain-like"/>
    <property type="match status" value="1"/>
</dbReference>
<dbReference type="CDD" id="cd03191">
    <property type="entry name" value="GST_C_Zeta"/>
    <property type="match status" value="1"/>
</dbReference>
<dbReference type="SFLD" id="SFLDG00358">
    <property type="entry name" value="Main_(cytGST)"/>
    <property type="match status" value="1"/>
</dbReference>
<dbReference type="PROSITE" id="PS50405">
    <property type="entry name" value="GST_CTER"/>
    <property type="match status" value="1"/>
</dbReference>
<dbReference type="EMBL" id="JAESHT010000007">
    <property type="protein sequence ID" value="MBL3673908.1"/>
    <property type="molecule type" value="Genomic_DNA"/>
</dbReference>
<dbReference type="InterPro" id="IPR034333">
    <property type="entry name" value="GST_Zeta_N"/>
</dbReference>
<dbReference type="SUPFAM" id="SSF52833">
    <property type="entry name" value="Thioredoxin-like"/>
    <property type="match status" value="1"/>
</dbReference>
<reference evidence="4 5" key="1">
    <citation type="submission" date="2021-01" db="EMBL/GenBank/DDBJ databases">
        <title>011410 draft genome.</title>
        <authorList>
            <person name="Lang L."/>
        </authorList>
    </citation>
    <scope>NUCLEOTIDE SEQUENCE [LARGE SCALE GENOMIC DNA]</scope>
    <source>
        <strain evidence="4 5">KCTC 42845</strain>
    </source>
</reference>
<evidence type="ECO:0000259" key="2">
    <source>
        <dbReference type="PROSITE" id="PS50404"/>
    </source>
</evidence>
<evidence type="ECO:0000259" key="3">
    <source>
        <dbReference type="PROSITE" id="PS50405"/>
    </source>
</evidence>
<dbReference type="Pfam" id="PF13410">
    <property type="entry name" value="GST_C_2"/>
    <property type="match status" value="1"/>
</dbReference>
<proteinExistence type="inferred from homology"/>
<evidence type="ECO:0000256" key="1">
    <source>
        <dbReference type="ARBA" id="ARBA00010007"/>
    </source>
</evidence>
<sequence length="219" mass="23949">MKVVLHDYWRSSASYRVRIALALKGVAYHRAPVDLMADAQRSPDHLTMNPQGLVPVLQIDGLVLTQSLAIIEYLDETRPGPRLLPLDPAGRARIRALSQTVASEIHPISNLRVLKRVEALGGSMARERWNTDNIRSGLASFEALLAKGATGCFCHGEGPTMADCVLIPQLYNASRWGVDYSHLPRIVAVARNCATLPAFAAAHPDCFDPDKLPATDPEH</sequence>
<keyword evidence="4" id="KW-0413">Isomerase</keyword>
<feature type="domain" description="GST C-terminal" evidence="3">
    <location>
        <begin position="87"/>
        <end position="217"/>
    </location>
</feature>
<dbReference type="PROSITE" id="PS50404">
    <property type="entry name" value="GST_NTER"/>
    <property type="match status" value="1"/>
</dbReference>
<accession>A0ABS1S5C1</accession>
<dbReference type="PANTHER" id="PTHR42673:SF4">
    <property type="entry name" value="MALEYLACETOACETATE ISOMERASE"/>
    <property type="match status" value="1"/>
</dbReference>
<dbReference type="SFLD" id="SFLDS00019">
    <property type="entry name" value="Glutathione_Transferase_(cytos"/>
    <property type="match status" value="1"/>
</dbReference>
<evidence type="ECO:0000313" key="5">
    <source>
        <dbReference type="Proteomes" id="UP000644749"/>
    </source>
</evidence>
<comment type="similarity">
    <text evidence="1">Belongs to the GST superfamily. Zeta family.</text>
</comment>
<evidence type="ECO:0000313" key="4">
    <source>
        <dbReference type="EMBL" id="MBL3673908.1"/>
    </source>
</evidence>
<dbReference type="InterPro" id="IPR010987">
    <property type="entry name" value="Glutathione-S-Trfase_C-like"/>
</dbReference>
<comment type="caution">
    <text evidence="4">The sequence shown here is derived from an EMBL/GenBank/DDBJ whole genome shotgun (WGS) entry which is preliminary data.</text>
</comment>
<dbReference type="EC" id="5.2.1.2" evidence="4"/>
<feature type="domain" description="GST N-terminal" evidence="2">
    <location>
        <begin position="1"/>
        <end position="82"/>
    </location>
</feature>
<keyword evidence="5" id="KW-1185">Reference proteome</keyword>
<dbReference type="CDD" id="cd03042">
    <property type="entry name" value="GST_N_Zeta"/>
    <property type="match status" value="1"/>
</dbReference>
<dbReference type="InterPro" id="IPR004045">
    <property type="entry name" value="Glutathione_S-Trfase_N"/>
</dbReference>
<dbReference type="InterPro" id="IPR034330">
    <property type="entry name" value="GST_Zeta_C"/>
</dbReference>
<dbReference type="Gene3D" id="1.20.1050.10">
    <property type="match status" value="1"/>
</dbReference>
<dbReference type="Proteomes" id="UP000644749">
    <property type="component" value="Unassembled WGS sequence"/>
</dbReference>
<gene>
    <name evidence="4" type="primary">maiA</name>
    <name evidence="4" type="ORF">JL111_10455</name>
</gene>
<dbReference type="InterPro" id="IPR036249">
    <property type="entry name" value="Thioredoxin-like_sf"/>
</dbReference>
<dbReference type="Gene3D" id="3.40.30.10">
    <property type="entry name" value="Glutaredoxin"/>
    <property type="match status" value="1"/>
</dbReference>